<organism evidence="1">
    <name type="scientific">Rhipicephalus zambeziensis</name>
    <dbReference type="NCBI Taxonomy" id="60191"/>
    <lineage>
        <taxon>Eukaryota</taxon>
        <taxon>Metazoa</taxon>
        <taxon>Ecdysozoa</taxon>
        <taxon>Arthropoda</taxon>
        <taxon>Chelicerata</taxon>
        <taxon>Arachnida</taxon>
        <taxon>Acari</taxon>
        <taxon>Parasitiformes</taxon>
        <taxon>Ixodida</taxon>
        <taxon>Ixodoidea</taxon>
        <taxon>Ixodidae</taxon>
        <taxon>Rhipicephalinae</taxon>
        <taxon>Rhipicephalus</taxon>
        <taxon>Rhipicephalus</taxon>
    </lineage>
</organism>
<accession>A0A224YBU6</accession>
<dbReference type="EMBL" id="GFPF01002003">
    <property type="protein sequence ID" value="MAA13149.1"/>
    <property type="molecule type" value="Transcribed_RNA"/>
</dbReference>
<name>A0A224YBU6_9ACAR</name>
<proteinExistence type="predicted"/>
<sequence length="135" mass="15844">MFVHAFVCVCVYIHIQRFKILRAFEIPLPAMPIRPWLVMFCAILHSFMLFSFQHVKLPCSFSFQHVKLPCSTFLKRSYVLKVRWCSHGALFFFRMLQHFQAIQEAQLYILSTLVAFSSSLRTTRACSHSLLLLLL</sequence>
<reference evidence="1" key="1">
    <citation type="journal article" date="2017" name="Parasit. Vectors">
        <title>Sialotranscriptomics of Rhipicephalus zambeziensis reveals intricate expression profiles of secretory proteins and suggests tight temporal transcriptional regulation during blood-feeding.</title>
        <authorList>
            <person name="de Castro M.H."/>
            <person name="de Klerk D."/>
            <person name="Pienaar R."/>
            <person name="Rees D.J.G."/>
            <person name="Mans B.J."/>
        </authorList>
    </citation>
    <scope>NUCLEOTIDE SEQUENCE</scope>
    <source>
        <tissue evidence="1">Salivary glands</tissue>
    </source>
</reference>
<dbReference type="AlphaFoldDB" id="A0A224YBU6"/>
<protein>
    <submittedName>
        <fullName evidence="1">Uncharacterized protein</fullName>
    </submittedName>
</protein>
<evidence type="ECO:0000313" key="1">
    <source>
        <dbReference type="EMBL" id="MAA13149.1"/>
    </source>
</evidence>